<evidence type="ECO:0000313" key="1">
    <source>
        <dbReference type="EMBL" id="GIY20196.1"/>
    </source>
</evidence>
<comment type="caution">
    <text evidence="1">The sequence shown here is derived from an EMBL/GenBank/DDBJ whole genome shotgun (WGS) entry which is preliminary data.</text>
</comment>
<accession>A0AAV4RHK2</accession>
<reference evidence="1 2" key="1">
    <citation type="submission" date="2021-06" db="EMBL/GenBank/DDBJ databases">
        <title>Caerostris extrusa draft genome.</title>
        <authorList>
            <person name="Kono N."/>
            <person name="Arakawa K."/>
        </authorList>
    </citation>
    <scope>NUCLEOTIDE SEQUENCE [LARGE SCALE GENOMIC DNA]</scope>
</reference>
<protein>
    <submittedName>
        <fullName evidence="1">Uncharacterized protein</fullName>
    </submittedName>
</protein>
<name>A0AAV4RHK2_CAEEX</name>
<dbReference type="AlphaFoldDB" id="A0AAV4RHK2"/>
<gene>
    <name evidence="1" type="ORF">CEXT_343231</name>
</gene>
<organism evidence="1 2">
    <name type="scientific">Caerostris extrusa</name>
    <name type="common">Bark spider</name>
    <name type="synonym">Caerostris bankana</name>
    <dbReference type="NCBI Taxonomy" id="172846"/>
    <lineage>
        <taxon>Eukaryota</taxon>
        <taxon>Metazoa</taxon>
        <taxon>Ecdysozoa</taxon>
        <taxon>Arthropoda</taxon>
        <taxon>Chelicerata</taxon>
        <taxon>Arachnida</taxon>
        <taxon>Araneae</taxon>
        <taxon>Araneomorphae</taxon>
        <taxon>Entelegynae</taxon>
        <taxon>Araneoidea</taxon>
        <taxon>Araneidae</taxon>
        <taxon>Caerostris</taxon>
    </lineage>
</organism>
<dbReference type="EMBL" id="BPLR01007849">
    <property type="protein sequence ID" value="GIY20196.1"/>
    <property type="molecule type" value="Genomic_DNA"/>
</dbReference>
<dbReference type="Proteomes" id="UP001054945">
    <property type="component" value="Unassembled WGS sequence"/>
</dbReference>
<evidence type="ECO:0000313" key="2">
    <source>
        <dbReference type="Proteomes" id="UP001054945"/>
    </source>
</evidence>
<keyword evidence="2" id="KW-1185">Reference proteome</keyword>
<proteinExistence type="predicted"/>
<sequence>MFPLHLEFITSSVYLAKDRLRCHPPHKGLPSTSECLNYQFLLTFLSISNSSPPQYISQSAVLDAALLTKDPLQQASVMKRLTFFFSRSRDDAFRRKTELPFLLQRRPQFAYVIKNVFLIRLD</sequence>